<feature type="compositionally biased region" description="Basic and acidic residues" evidence="1">
    <location>
        <begin position="76"/>
        <end position="88"/>
    </location>
</feature>
<comment type="caution">
    <text evidence="3">The sequence shown here is derived from an EMBL/GenBank/DDBJ whole genome shotgun (WGS) entry which is preliminary data.</text>
</comment>
<dbReference type="Proteomes" id="UP001433268">
    <property type="component" value="Unassembled WGS sequence"/>
</dbReference>
<dbReference type="EMBL" id="JAQQWN010000004">
    <property type="protein sequence ID" value="KAK8088343.1"/>
    <property type="molecule type" value="Genomic_DNA"/>
</dbReference>
<feature type="compositionally biased region" description="Polar residues" evidence="1">
    <location>
        <begin position="55"/>
        <end position="75"/>
    </location>
</feature>
<gene>
    <name evidence="3" type="ORF">PG997_003304</name>
</gene>
<accession>A0ABR1WYV7</accession>
<keyword evidence="2" id="KW-0472">Membrane</keyword>
<evidence type="ECO:0000313" key="4">
    <source>
        <dbReference type="Proteomes" id="UP001433268"/>
    </source>
</evidence>
<sequence length="117" mass="12558">MPLHKPHHAPHGSSVALTPLNSPTPGDGFKGKEKDKDKDPEATYESGDSDPAETGSLTHNMESATQWPETATQPTESEKVDAKKANLREDGTEYPSGVKLSLIMLAVCLAVFLMALE</sequence>
<keyword evidence="2" id="KW-0812">Transmembrane</keyword>
<proteinExistence type="predicted"/>
<feature type="compositionally biased region" description="Basic and acidic residues" evidence="1">
    <location>
        <begin position="29"/>
        <end position="41"/>
    </location>
</feature>
<protein>
    <submittedName>
        <fullName evidence="3">Uncharacterized protein</fullName>
    </submittedName>
</protein>
<feature type="transmembrane region" description="Helical" evidence="2">
    <location>
        <begin position="97"/>
        <end position="116"/>
    </location>
</feature>
<evidence type="ECO:0000256" key="2">
    <source>
        <dbReference type="SAM" id="Phobius"/>
    </source>
</evidence>
<evidence type="ECO:0000256" key="1">
    <source>
        <dbReference type="SAM" id="MobiDB-lite"/>
    </source>
</evidence>
<organism evidence="3 4">
    <name type="scientific">Apiospora hydei</name>
    <dbReference type="NCBI Taxonomy" id="1337664"/>
    <lineage>
        <taxon>Eukaryota</taxon>
        <taxon>Fungi</taxon>
        <taxon>Dikarya</taxon>
        <taxon>Ascomycota</taxon>
        <taxon>Pezizomycotina</taxon>
        <taxon>Sordariomycetes</taxon>
        <taxon>Xylariomycetidae</taxon>
        <taxon>Amphisphaeriales</taxon>
        <taxon>Apiosporaceae</taxon>
        <taxon>Apiospora</taxon>
    </lineage>
</organism>
<evidence type="ECO:0000313" key="3">
    <source>
        <dbReference type="EMBL" id="KAK8088343.1"/>
    </source>
</evidence>
<name>A0ABR1WYV7_9PEZI</name>
<feature type="compositionally biased region" description="Basic residues" evidence="1">
    <location>
        <begin position="1"/>
        <end position="10"/>
    </location>
</feature>
<dbReference type="GeneID" id="92040679"/>
<feature type="compositionally biased region" description="Polar residues" evidence="1">
    <location>
        <begin position="15"/>
        <end position="24"/>
    </location>
</feature>
<keyword evidence="4" id="KW-1185">Reference proteome</keyword>
<reference evidence="3 4" key="1">
    <citation type="submission" date="2023-01" db="EMBL/GenBank/DDBJ databases">
        <title>Analysis of 21 Apiospora genomes using comparative genomics revels a genus with tremendous synthesis potential of carbohydrate active enzymes and secondary metabolites.</title>
        <authorList>
            <person name="Sorensen T."/>
        </authorList>
    </citation>
    <scope>NUCLEOTIDE SEQUENCE [LARGE SCALE GENOMIC DNA]</scope>
    <source>
        <strain evidence="3 4">CBS 114990</strain>
    </source>
</reference>
<dbReference type="RefSeq" id="XP_066671237.1">
    <property type="nucleotide sequence ID" value="XM_066807619.1"/>
</dbReference>
<feature type="region of interest" description="Disordered" evidence="1">
    <location>
        <begin position="1"/>
        <end position="88"/>
    </location>
</feature>
<keyword evidence="2" id="KW-1133">Transmembrane helix</keyword>